<gene>
    <name evidence="1" type="ordered locus">APA01_25680</name>
</gene>
<dbReference type="STRING" id="634452.APA01_25680"/>
<reference evidence="1 2" key="1">
    <citation type="journal article" date="2009" name="Nucleic Acids Res.">
        <title>Whole-genome analyses reveal genetic instability of Acetobacter pasteurianus.</title>
        <authorList>
            <person name="Azuma Y."/>
            <person name="Hosoyama A."/>
            <person name="Matsutani M."/>
            <person name="Furuya N."/>
            <person name="Horikawa H."/>
            <person name="Harada T."/>
            <person name="Hirakawa H."/>
            <person name="Kuhara S."/>
            <person name="Matsushita K."/>
            <person name="Fujita N."/>
            <person name="Shirai M."/>
        </authorList>
    </citation>
    <scope>NUCLEOTIDE SEQUENCE [LARGE SCALE GENOMIC DNA]</scope>
    <source>
        <strain evidence="2">NBRC 105184 / IFO 3283-01</strain>
    </source>
</reference>
<evidence type="ECO:0000313" key="1">
    <source>
        <dbReference type="EMBL" id="BAI00667.1"/>
    </source>
</evidence>
<name>C7JG97_ACEP3</name>
<evidence type="ECO:0000313" key="2">
    <source>
        <dbReference type="Proteomes" id="UP000000948"/>
    </source>
</evidence>
<dbReference type="HOGENOM" id="CLU_202942_0_0_5"/>
<dbReference type="Proteomes" id="UP000000948">
    <property type="component" value="Chromosome"/>
</dbReference>
<dbReference type="EMBL" id="AP011121">
    <property type="protein sequence ID" value="BAI00667.1"/>
    <property type="molecule type" value="Genomic_DNA"/>
</dbReference>
<dbReference type="AlphaFoldDB" id="C7JG97"/>
<accession>C7JG97</accession>
<protein>
    <submittedName>
        <fullName evidence="1">Uncharacterized protein</fullName>
    </submittedName>
</protein>
<sequence length="70" mass="7427">MPCGIALLQSYQTRARRVRNMHSLSFILAAAAIGFGLAIADGVNYEPATLAPPPTATKTLPISIPSFLSR</sequence>
<dbReference type="KEGG" id="apt:APA01_25680"/>
<proteinExistence type="predicted"/>
<organism evidence="1 2">
    <name type="scientific">Acetobacter pasteurianus (strain NBRC 105184 / IFO 3283-01)</name>
    <dbReference type="NCBI Taxonomy" id="634452"/>
    <lineage>
        <taxon>Bacteria</taxon>
        <taxon>Pseudomonadati</taxon>
        <taxon>Pseudomonadota</taxon>
        <taxon>Alphaproteobacteria</taxon>
        <taxon>Acetobacterales</taxon>
        <taxon>Acetobacteraceae</taxon>
        <taxon>Acetobacter</taxon>
    </lineage>
</organism>